<dbReference type="AlphaFoldDB" id="A0A419ETP1"/>
<dbReference type="Pfam" id="PF00180">
    <property type="entry name" value="Iso_dh"/>
    <property type="match status" value="1"/>
</dbReference>
<accession>A0A419ETP1</accession>
<organism evidence="4 5">
    <name type="scientific">Candidatus Abyssobacteria bacterium SURF_17</name>
    <dbReference type="NCBI Taxonomy" id="2093361"/>
    <lineage>
        <taxon>Bacteria</taxon>
        <taxon>Pseudomonadati</taxon>
        <taxon>Candidatus Hydrogenedentota</taxon>
        <taxon>Candidatus Abyssobacteria</taxon>
    </lineage>
</organism>
<dbReference type="SUPFAM" id="SSF53659">
    <property type="entry name" value="Isocitrate/Isopropylmalate dehydrogenase-like"/>
    <property type="match status" value="1"/>
</dbReference>
<dbReference type="PANTHER" id="PTHR11835:SF34">
    <property type="entry name" value="ISOCITRATE DEHYDROGENASE [NAD] SUBUNIT ALPHA, MITOCHONDRIAL"/>
    <property type="match status" value="1"/>
</dbReference>
<evidence type="ECO:0000313" key="4">
    <source>
        <dbReference type="EMBL" id="RJP67344.1"/>
    </source>
</evidence>
<dbReference type="PANTHER" id="PTHR11835">
    <property type="entry name" value="DECARBOXYLATING DEHYDROGENASES-ISOCITRATE, ISOPROPYLMALATE, TARTRATE"/>
    <property type="match status" value="1"/>
</dbReference>
<gene>
    <name evidence="4" type="ORF">C4532_14685</name>
</gene>
<sequence length="366" mass="39979">MTRTITLIPGDGIGPEITDVVRKCVSALGVDIEWDIQQAGASVIDGEGVPLPQRVLDSIKRNKVALKGPVETPVGKGFRSVNVELRQKLDLYACVRPCKYYEGIRSRILNPHAINLVIVRENTEDLYAGIEFMESCGEDNPLLKFLREQKGVELGCDTGISIKPISVKGSERIVVFAFEYARKCQRRKVTAIDKANIMKYTDGLFMKVAADVSRRYPDIPYEHMLVDNMCMQLVQFPEKYDVLVLPNLYGDIISDLAAGLVGGLGVAPGVNMGDEFAVFEATHGSAPDIAGRDQANPTGMLLSTVMLLEHIGETDAARRLERAIAEVLREGESVTADLRPESASSKGVGTREMGAAIIDRIRTDAG</sequence>
<evidence type="ECO:0000313" key="5">
    <source>
        <dbReference type="Proteomes" id="UP000285961"/>
    </source>
</evidence>
<comment type="caution">
    <text evidence="4">The sequence shown here is derived from an EMBL/GenBank/DDBJ whole genome shotgun (WGS) entry which is preliminary data.</text>
</comment>
<name>A0A419ETP1_9BACT</name>
<dbReference type="SMART" id="SM01329">
    <property type="entry name" value="Iso_dh"/>
    <property type="match status" value="1"/>
</dbReference>
<evidence type="ECO:0000256" key="1">
    <source>
        <dbReference type="ARBA" id="ARBA00007769"/>
    </source>
</evidence>
<dbReference type="GO" id="GO:0000287">
    <property type="term" value="F:magnesium ion binding"/>
    <property type="evidence" value="ECO:0007669"/>
    <property type="project" value="InterPro"/>
</dbReference>
<protein>
    <submittedName>
        <fullName evidence="4">Isocitrate/isopropylmalate dehydrogenase family protein</fullName>
    </submittedName>
</protein>
<dbReference type="Gene3D" id="3.40.718.10">
    <property type="entry name" value="Isopropylmalate Dehydrogenase"/>
    <property type="match status" value="1"/>
</dbReference>
<feature type="domain" description="Isopropylmalate dehydrogenase-like" evidence="3">
    <location>
        <begin position="4"/>
        <end position="357"/>
    </location>
</feature>
<dbReference type="GO" id="GO:0051287">
    <property type="term" value="F:NAD binding"/>
    <property type="evidence" value="ECO:0007669"/>
    <property type="project" value="InterPro"/>
</dbReference>
<dbReference type="InterPro" id="IPR019818">
    <property type="entry name" value="IsoCit/isopropylmalate_DH_CS"/>
</dbReference>
<evidence type="ECO:0000259" key="3">
    <source>
        <dbReference type="SMART" id="SM01329"/>
    </source>
</evidence>
<dbReference type="InterPro" id="IPR024084">
    <property type="entry name" value="IsoPropMal-DH-like_dom"/>
</dbReference>
<dbReference type="PROSITE" id="PS00470">
    <property type="entry name" value="IDH_IMDH"/>
    <property type="match status" value="1"/>
</dbReference>
<keyword evidence="2" id="KW-0560">Oxidoreductase</keyword>
<dbReference type="GO" id="GO:0006102">
    <property type="term" value="P:isocitrate metabolic process"/>
    <property type="evidence" value="ECO:0007669"/>
    <property type="project" value="TreeGrafter"/>
</dbReference>
<reference evidence="4 5" key="1">
    <citation type="journal article" date="2017" name="ISME J.">
        <title>Energy and carbon metabolisms in a deep terrestrial subsurface fluid microbial community.</title>
        <authorList>
            <person name="Momper L."/>
            <person name="Jungbluth S.P."/>
            <person name="Lee M.D."/>
            <person name="Amend J.P."/>
        </authorList>
    </citation>
    <scope>NUCLEOTIDE SEQUENCE [LARGE SCALE GENOMIC DNA]</scope>
    <source>
        <strain evidence="4">SURF_17</strain>
    </source>
</reference>
<evidence type="ECO:0000256" key="2">
    <source>
        <dbReference type="ARBA" id="ARBA00023002"/>
    </source>
</evidence>
<dbReference type="EMBL" id="QZKI01000105">
    <property type="protein sequence ID" value="RJP67344.1"/>
    <property type="molecule type" value="Genomic_DNA"/>
</dbReference>
<comment type="similarity">
    <text evidence="1">Belongs to the isocitrate and isopropylmalate dehydrogenases family.</text>
</comment>
<dbReference type="GO" id="GO:0004449">
    <property type="term" value="F:isocitrate dehydrogenase (NAD+) activity"/>
    <property type="evidence" value="ECO:0007669"/>
    <property type="project" value="TreeGrafter"/>
</dbReference>
<proteinExistence type="inferred from homology"/>
<dbReference type="GO" id="GO:0006099">
    <property type="term" value="P:tricarboxylic acid cycle"/>
    <property type="evidence" value="ECO:0007669"/>
    <property type="project" value="TreeGrafter"/>
</dbReference>
<dbReference type="Proteomes" id="UP000285961">
    <property type="component" value="Unassembled WGS sequence"/>
</dbReference>